<organism evidence="1 2">
    <name type="scientific">Tanacetum coccineum</name>
    <dbReference type="NCBI Taxonomy" id="301880"/>
    <lineage>
        <taxon>Eukaryota</taxon>
        <taxon>Viridiplantae</taxon>
        <taxon>Streptophyta</taxon>
        <taxon>Embryophyta</taxon>
        <taxon>Tracheophyta</taxon>
        <taxon>Spermatophyta</taxon>
        <taxon>Magnoliopsida</taxon>
        <taxon>eudicotyledons</taxon>
        <taxon>Gunneridae</taxon>
        <taxon>Pentapetalae</taxon>
        <taxon>asterids</taxon>
        <taxon>campanulids</taxon>
        <taxon>Asterales</taxon>
        <taxon>Asteraceae</taxon>
        <taxon>Asteroideae</taxon>
        <taxon>Anthemideae</taxon>
        <taxon>Anthemidinae</taxon>
        <taxon>Tanacetum</taxon>
    </lineage>
</organism>
<gene>
    <name evidence="1" type="ORF">Tco_0822425</name>
</gene>
<reference evidence="1" key="2">
    <citation type="submission" date="2022-01" db="EMBL/GenBank/DDBJ databases">
        <authorList>
            <person name="Yamashiro T."/>
            <person name="Shiraishi A."/>
            <person name="Satake H."/>
            <person name="Nakayama K."/>
        </authorList>
    </citation>
    <scope>NUCLEOTIDE SEQUENCE</scope>
</reference>
<accession>A0ABQ5AG39</accession>
<dbReference type="EMBL" id="BQNB010012257">
    <property type="protein sequence ID" value="GJT01256.1"/>
    <property type="molecule type" value="Genomic_DNA"/>
</dbReference>
<proteinExistence type="predicted"/>
<protein>
    <submittedName>
        <fullName evidence="1">Uncharacterized protein</fullName>
    </submittedName>
</protein>
<comment type="caution">
    <text evidence="1">The sequence shown here is derived from an EMBL/GenBank/DDBJ whole genome shotgun (WGS) entry which is preliminary data.</text>
</comment>
<evidence type="ECO:0000313" key="1">
    <source>
        <dbReference type="EMBL" id="GJT01256.1"/>
    </source>
</evidence>
<keyword evidence="2" id="KW-1185">Reference proteome</keyword>
<sequence>MHLSLGPIIHYYSKILTPPLPILVPTSSPTFVGGSIAAAARPARGLRADYGFVAIMDREIRRDPERERLDMGSPTRGTR</sequence>
<dbReference type="Proteomes" id="UP001151760">
    <property type="component" value="Unassembled WGS sequence"/>
</dbReference>
<reference evidence="1" key="1">
    <citation type="journal article" date="2022" name="Int. J. Mol. Sci.">
        <title>Draft Genome of Tanacetum Coccineum: Genomic Comparison of Closely Related Tanacetum-Family Plants.</title>
        <authorList>
            <person name="Yamashiro T."/>
            <person name="Shiraishi A."/>
            <person name="Nakayama K."/>
            <person name="Satake H."/>
        </authorList>
    </citation>
    <scope>NUCLEOTIDE SEQUENCE</scope>
</reference>
<evidence type="ECO:0000313" key="2">
    <source>
        <dbReference type="Proteomes" id="UP001151760"/>
    </source>
</evidence>
<name>A0ABQ5AG39_9ASTR</name>